<dbReference type="PANTHER" id="PTHR34383">
    <property type="entry name" value="POLYPHOSPHATE:AMP PHOSPHOTRANSFERASE-RELATED"/>
    <property type="match status" value="1"/>
</dbReference>
<evidence type="ECO:0000313" key="5">
    <source>
        <dbReference type="EMBL" id="RLP79567.1"/>
    </source>
</evidence>
<comment type="caution">
    <text evidence="5">The sequence shown here is derived from an EMBL/GenBank/DDBJ whole genome shotgun (WGS) entry which is preliminary data.</text>
</comment>
<dbReference type="AlphaFoldDB" id="A0A3L7AHA4"/>
<comment type="catalytic activity">
    <reaction evidence="2">
        <text>[phosphate](n) + ATP = [phosphate](n+1) + ADP</text>
        <dbReference type="Rhea" id="RHEA:19573"/>
        <dbReference type="Rhea" id="RHEA-COMP:9859"/>
        <dbReference type="Rhea" id="RHEA-COMP:14280"/>
        <dbReference type="ChEBI" id="CHEBI:16838"/>
        <dbReference type="ChEBI" id="CHEBI:30616"/>
        <dbReference type="ChEBI" id="CHEBI:456216"/>
    </reaction>
    <physiologicalReaction direction="right-to-left" evidence="2">
        <dbReference type="Rhea" id="RHEA:19575"/>
    </physiologicalReaction>
</comment>
<evidence type="ECO:0000256" key="3">
    <source>
        <dbReference type="SAM" id="MobiDB-lite"/>
    </source>
</evidence>
<dbReference type="OrthoDB" id="9775224at2"/>
<evidence type="ECO:0000259" key="4">
    <source>
        <dbReference type="Pfam" id="PF03976"/>
    </source>
</evidence>
<sequence>MFESAKFEHRLDKASFKTLEPALREDLLNAQFQLIDQKRRSLLVLIHGPDGSGKGAVLNRLYGWLDARKLRTLTYDAPTTNALTHPPAWKYWRDLPGYGEIGIMLGSWYQTALVDRALGKIGRSAFTATLEGVRRYEAMLEAEGVSILKLWLYLGADEAQARLKALEKGQYARPVVRQWTEVDTAKERERLWNAAEEVVRLTSTPAAPWHVVPAVDGEYRDAMAGTVLLDMLRAMDTAPAPDPAPRPPPANPAEVPHGLPQFSILSTLDLSKALDEKTYREDLSAAQHRITRLTTAPAFEKRGLVVVFEGSDAAGKSSAIMRLRHALDPRRFRVHPVAAPSDEERARPYLWRFWRRIPALGHTAIFDRSWYGRVLVERVEGFCSPADWGRAYGEINDFEDELTSAGYIVVKFWLAISPEEQARRFEARETIAYKRFKLTPEDWRNREKWPLYEAAVTEMVDRTSTTAAPWTMVEAEDKLYARVKVAKTVADRLEAALGR</sequence>
<dbReference type="PANTHER" id="PTHR34383:SF3">
    <property type="entry name" value="POLYPHOSPHATE:AMP PHOSPHOTRANSFERASE"/>
    <property type="match status" value="1"/>
</dbReference>
<dbReference type="SUPFAM" id="SSF52540">
    <property type="entry name" value="P-loop containing nucleoside triphosphate hydrolases"/>
    <property type="match status" value="2"/>
</dbReference>
<dbReference type="GO" id="GO:0043751">
    <property type="term" value="F:polyphosphate:AMP phosphotransferase activity"/>
    <property type="evidence" value="ECO:0007669"/>
    <property type="project" value="InterPro"/>
</dbReference>
<feature type="domain" description="Polyphosphate kinase-2-related" evidence="4">
    <location>
        <begin position="274"/>
        <end position="495"/>
    </location>
</feature>
<evidence type="ECO:0000256" key="2">
    <source>
        <dbReference type="ARBA" id="ARBA00024500"/>
    </source>
</evidence>
<dbReference type="GO" id="GO:0006797">
    <property type="term" value="P:polyphosphate metabolic process"/>
    <property type="evidence" value="ECO:0007669"/>
    <property type="project" value="InterPro"/>
</dbReference>
<organism evidence="5 6">
    <name type="scientific">Xanthobacter tagetidis</name>
    <dbReference type="NCBI Taxonomy" id="60216"/>
    <lineage>
        <taxon>Bacteria</taxon>
        <taxon>Pseudomonadati</taxon>
        <taxon>Pseudomonadota</taxon>
        <taxon>Alphaproteobacteria</taxon>
        <taxon>Hyphomicrobiales</taxon>
        <taxon>Xanthobacteraceae</taxon>
        <taxon>Xanthobacter</taxon>
    </lineage>
</organism>
<dbReference type="InterPro" id="IPR022489">
    <property type="entry name" value="PolyP_AMP_Tfrase"/>
</dbReference>
<dbReference type="EMBL" id="RCTF01000005">
    <property type="protein sequence ID" value="RLP79567.1"/>
    <property type="molecule type" value="Genomic_DNA"/>
</dbReference>
<gene>
    <name evidence="5" type="primary">pap</name>
    <name evidence="5" type="ORF">D9R14_07845</name>
</gene>
<feature type="region of interest" description="Disordered" evidence="3">
    <location>
        <begin position="237"/>
        <end position="258"/>
    </location>
</feature>
<dbReference type="RefSeq" id="WP_121622777.1">
    <property type="nucleotide sequence ID" value="NZ_JACIIW010000001.1"/>
</dbReference>
<keyword evidence="1" id="KW-0066">ATP synthesis</keyword>
<dbReference type="InterPro" id="IPR022488">
    <property type="entry name" value="PPK2-related"/>
</dbReference>
<protein>
    <submittedName>
        <fullName evidence="5">Polyphosphate:AMP phosphotransferase</fullName>
    </submittedName>
</protein>
<dbReference type="InterPro" id="IPR027417">
    <property type="entry name" value="P-loop_NTPase"/>
</dbReference>
<evidence type="ECO:0000256" key="1">
    <source>
        <dbReference type="ARBA" id="ARBA00023310"/>
    </source>
</evidence>
<reference evidence="5 6" key="1">
    <citation type="submission" date="2018-10" db="EMBL/GenBank/DDBJ databases">
        <title>Xanthobacter tagetidis genome sequencing and assembly.</title>
        <authorList>
            <person name="Maclea K.S."/>
            <person name="Goen A.E."/>
            <person name="Fatima S.A."/>
        </authorList>
    </citation>
    <scope>NUCLEOTIDE SEQUENCE [LARGE SCALE GENOMIC DNA]</scope>
    <source>
        <strain evidence="5 6">ATCC 700314</strain>
    </source>
</reference>
<dbReference type="Proteomes" id="UP000269692">
    <property type="component" value="Unassembled WGS sequence"/>
</dbReference>
<proteinExistence type="predicted"/>
<feature type="compositionally biased region" description="Pro residues" evidence="3">
    <location>
        <begin position="240"/>
        <end position="251"/>
    </location>
</feature>
<accession>A0A3L7AHA4</accession>
<dbReference type="NCBIfam" id="TIGR03708">
    <property type="entry name" value="poly_P_AMP_trns"/>
    <property type="match status" value="1"/>
</dbReference>
<name>A0A3L7AHA4_9HYPH</name>
<keyword evidence="5" id="KW-0808">Transferase</keyword>
<feature type="domain" description="Polyphosphate kinase-2-related" evidence="4">
    <location>
        <begin position="20"/>
        <end position="235"/>
    </location>
</feature>
<dbReference type="GO" id="GO:0006754">
    <property type="term" value="P:ATP biosynthetic process"/>
    <property type="evidence" value="ECO:0007669"/>
    <property type="project" value="UniProtKB-KW"/>
</dbReference>
<keyword evidence="6" id="KW-1185">Reference proteome</keyword>
<dbReference type="Pfam" id="PF03976">
    <property type="entry name" value="PPK2"/>
    <property type="match status" value="2"/>
</dbReference>
<dbReference type="Gene3D" id="3.40.50.300">
    <property type="entry name" value="P-loop containing nucleotide triphosphate hydrolases"/>
    <property type="match status" value="2"/>
</dbReference>
<evidence type="ECO:0000313" key="6">
    <source>
        <dbReference type="Proteomes" id="UP000269692"/>
    </source>
</evidence>